<evidence type="ECO:0000256" key="4">
    <source>
        <dbReference type="PIRSR" id="PIRSR617939-2"/>
    </source>
</evidence>
<keyword evidence="5" id="KW-1133">Transmembrane helix</keyword>
<keyword evidence="5" id="KW-0812">Transmembrane</keyword>
<keyword evidence="5" id="KW-0472">Membrane</keyword>
<accession>A0A9W8KZN1</accession>
<name>A0A9W8KZN1_9FUNG</name>
<evidence type="ECO:0000256" key="3">
    <source>
        <dbReference type="PIRSR" id="PIRSR617939-1"/>
    </source>
</evidence>
<evidence type="ECO:0000313" key="6">
    <source>
        <dbReference type="EMBL" id="KAJ2678702.1"/>
    </source>
</evidence>
<feature type="binding site" evidence="4">
    <location>
        <position position="198"/>
    </location>
    <ligand>
        <name>substrate</name>
    </ligand>
</feature>
<dbReference type="EMBL" id="JANBTW010000018">
    <property type="protein sequence ID" value="KAJ2678702.1"/>
    <property type="molecule type" value="Genomic_DNA"/>
</dbReference>
<feature type="active site" description="Proton acceptor" evidence="3">
    <location>
        <position position="152"/>
    </location>
</feature>
<reference evidence="6" key="1">
    <citation type="submission" date="2022-07" db="EMBL/GenBank/DDBJ databases">
        <title>Phylogenomic reconstructions and comparative analyses of Kickxellomycotina fungi.</title>
        <authorList>
            <person name="Reynolds N.K."/>
            <person name="Stajich J.E."/>
            <person name="Barry K."/>
            <person name="Grigoriev I.V."/>
            <person name="Crous P."/>
            <person name="Smith M.E."/>
        </authorList>
    </citation>
    <scope>NUCLEOTIDE SEQUENCE</scope>
    <source>
        <strain evidence="6">NRRL 3115</strain>
    </source>
</reference>
<dbReference type="EC" id="4.3.2.9" evidence="1"/>
<gene>
    <name evidence="6" type="ORF">GGI25_002086</name>
</gene>
<dbReference type="Proteomes" id="UP001151518">
    <property type="component" value="Unassembled WGS sequence"/>
</dbReference>
<proteinExistence type="predicted"/>
<dbReference type="PANTHER" id="PTHR12935:SF0">
    <property type="entry name" value="GAMMA-GLUTAMYLCYCLOTRANSFERASE"/>
    <property type="match status" value="1"/>
</dbReference>
<sequence>MSTFKEEAKKIATASPSNDSRHEEEKVWYLGYGSNMSSKVLSGRRQVFPVESLPVVVKGYQLTFDMAGLPYWEPGFGTIQPVNTKSNSADHIIADGLDSTDASKRRLLDGIARNEYSAKEGERMPDCQAGSPLHCIAHLITRKEMDHIINTEGGNGHPDFGYQVVEVECQTYDGKPITGVTLIDKDTRLTRRHPSARYHKILLDGAAEHGLSPEYIERLAAIMPYTASTFGQKTGKWAMLVIGLPLALPVIISSMAALIFKVKVPLIMAAYGEWTKRVLWTLHDYVFAPIFGAGC</sequence>
<dbReference type="PANTHER" id="PTHR12935">
    <property type="entry name" value="GAMMA-GLUTAMYLCYCLOTRANSFERASE"/>
    <property type="match status" value="1"/>
</dbReference>
<dbReference type="AlphaFoldDB" id="A0A9W8KZN1"/>
<protein>
    <recommendedName>
        <fullName evidence="1">gamma-glutamylcyclotransferase</fullName>
        <ecNumber evidence="1">4.3.2.9</ecNumber>
    </recommendedName>
</protein>
<keyword evidence="2" id="KW-0456">Lyase</keyword>
<organism evidence="6 7">
    <name type="scientific">Coemansia spiralis</name>
    <dbReference type="NCBI Taxonomy" id="417178"/>
    <lineage>
        <taxon>Eukaryota</taxon>
        <taxon>Fungi</taxon>
        <taxon>Fungi incertae sedis</taxon>
        <taxon>Zoopagomycota</taxon>
        <taxon>Kickxellomycotina</taxon>
        <taxon>Kickxellomycetes</taxon>
        <taxon>Kickxellales</taxon>
        <taxon>Kickxellaceae</taxon>
        <taxon>Coemansia</taxon>
    </lineage>
</organism>
<comment type="caution">
    <text evidence="6">The sequence shown here is derived from an EMBL/GenBank/DDBJ whole genome shotgun (WGS) entry which is preliminary data.</text>
</comment>
<dbReference type="InterPro" id="IPR017939">
    <property type="entry name" value="G-Glutamylcylcotransferase"/>
</dbReference>
<dbReference type="Pfam" id="PF13772">
    <property type="entry name" value="AIG2_2"/>
    <property type="match status" value="1"/>
</dbReference>
<dbReference type="GO" id="GO:0003839">
    <property type="term" value="F:gamma-glutamylcyclotransferase activity"/>
    <property type="evidence" value="ECO:0007669"/>
    <property type="project" value="UniProtKB-EC"/>
</dbReference>
<dbReference type="OrthoDB" id="2017317at2759"/>
<evidence type="ECO:0000256" key="5">
    <source>
        <dbReference type="SAM" id="Phobius"/>
    </source>
</evidence>
<feature type="binding site" evidence="4">
    <location>
        <begin position="29"/>
        <end position="34"/>
    </location>
    <ligand>
        <name>substrate</name>
    </ligand>
</feature>
<evidence type="ECO:0000313" key="7">
    <source>
        <dbReference type="Proteomes" id="UP001151518"/>
    </source>
</evidence>
<evidence type="ECO:0000256" key="1">
    <source>
        <dbReference type="ARBA" id="ARBA00012346"/>
    </source>
</evidence>
<evidence type="ECO:0000256" key="2">
    <source>
        <dbReference type="ARBA" id="ARBA00023239"/>
    </source>
</evidence>
<dbReference type="Gene3D" id="3.10.490.10">
    <property type="entry name" value="Gamma-glutamyl cyclotransferase-like"/>
    <property type="match status" value="1"/>
</dbReference>
<feature type="transmembrane region" description="Helical" evidence="5">
    <location>
        <begin position="237"/>
        <end position="260"/>
    </location>
</feature>